<dbReference type="Proteomes" id="UP001604277">
    <property type="component" value="Unassembled WGS sequence"/>
</dbReference>
<sequence>MVLKGTLGSEPPSVMLIKSMMLGVKGELELDGGNDENEQTLNQFLTEMDGFEGNTGFRATVEFAFWAHGSQPPTCPSSAASLPQLRCLYLSYPKQLESTITSNLSQIQNNLNQMIIT</sequence>
<name>A0ABD1WG07_9LAMI</name>
<proteinExistence type="predicted"/>
<evidence type="ECO:0000313" key="2">
    <source>
        <dbReference type="Proteomes" id="UP001604277"/>
    </source>
</evidence>
<protein>
    <submittedName>
        <fullName evidence="1">Uncharacterized protein</fullName>
    </submittedName>
</protein>
<evidence type="ECO:0000313" key="1">
    <source>
        <dbReference type="EMBL" id="KAL2548481.1"/>
    </source>
</evidence>
<accession>A0ABD1WG07</accession>
<gene>
    <name evidence="1" type="ORF">Fot_10011</name>
</gene>
<organism evidence="1 2">
    <name type="scientific">Forsythia ovata</name>
    <dbReference type="NCBI Taxonomy" id="205694"/>
    <lineage>
        <taxon>Eukaryota</taxon>
        <taxon>Viridiplantae</taxon>
        <taxon>Streptophyta</taxon>
        <taxon>Embryophyta</taxon>
        <taxon>Tracheophyta</taxon>
        <taxon>Spermatophyta</taxon>
        <taxon>Magnoliopsida</taxon>
        <taxon>eudicotyledons</taxon>
        <taxon>Gunneridae</taxon>
        <taxon>Pentapetalae</taxon>
        <taxon>asterids</taxon>
        <taxon>lamiids</taxon>
        <taxon>Lamiales</taxon>
        <taxon>Oleaceae</taxon>
        <taxon>Forsythieae</taxon>
        <taxon>Forsythia</taxon>
    </lineage>
</organism>
<comment type="caution">
    <text evidence="1">The sequence shown here is derived from an EMBL/GenBank/DDBJ whole genome shotgun (WGS) entry which is preliminary data.</text>
</comment>
<dbReference type="EMBL" id="JBFOLJ010000003">
    <property type="protein sequence ID" value="KAL2548481.1"/>
    <property type="molecule type" value="Genomic_DNA"/>
</dbReference>
<reference evidence="2" key="1">
    <citation type="submission" date="2024-07" db="EMBL/GenBank/DDBJ databases">
        <title>Two chromosome-level genome assemblies of Korean endemic species Abeliophyllum distichum and Forsythia ovata (Oleaceae).</title>
        <authorList>
            <person name="Jang H."/>
        </authorList>
    </citation>
    <scope>NUCLEOTIDE SEQUENCE [LARGE SCALE GENOMIC DNA]</scope>
</reference>
<keyword evidence="2" id="KW-1185">Reference proteome</keyword>
<dbReference type="AlphaFoldDB" id="A0ABD1WG07"/>